<evidence type="ECO:0000313" key="2">
    <source>
        <dbReference type="EMBL" id="MFF3672025.1"/>
    </source>
</evidence>
<reference evidence="2 3" key="1">
    <citation type="submission" date="2024-10" db="EMBL/GenBank/DDBJ databases">
        <title>The Natural Products Discovery Center: Release of the First 8490 Sequenced Strains for Exploring Actinobacteria Biosynthetic Diversity.</title>
        <authorList>
            <person name="Kalkreuter E."/>
            <person name="Kautsar S.A."/>
            <person name="Yang D."/>
            <person name="Bader C.D."/>
            <person name="Teijaro C.N."/>
            <person name="Fluegel L."/>
            <person name="Davis C.M."/>
            <person name="Simpson J.R."/>
            <person name="Lauterbach L."/>
            <person name="Steele A.D."/>
            <person name="Gui C."/>
            <person name="Meng S."/>
            <person name="Li G."/>
            <person name="Viehrig K."/>
            <person name="Ye F."/>
            <person name="Su P."/>
            <person name="Kiefer A.F."/>
            <person name="Nichols A."/>
            <person name="Cepeda A.J."/>
            <person name="Yan W."/>
            <person name="Fan B."/>
            <person name="Jiang Y."/>
            <person name="Adhikari A."/>
            <person name="Zheng C.-J."/>
            <person name="Schuster L."/>
            <person name="Cowan T.M."/>
            <person name="Smanski M.J."/>
            <person name="Chevrette M.G."/>
            <person name="De Carvalho L.P.S."/>
            <person name="Shen B."/>
        </authorList>
    </citation>
    <scope>NUCLEOTIDE SEQUENCE [LARGE SCALE GENOMIC DNA]</scope>
    <source>
        <strain evidence="2 3">NPDC002173</strain>
    </source>
</reference>
<organism evidence="2 3">
    <name type="scientific">Microtetraspora malaysiensis</name>
    <dbReference type="NCBI Taxonomy" id="161358"/>
    <lineage>
        <taxon>Bacteria</taxon>
        <taxon>Bacillati</taxon>
        <taxon>Actinomycetota</taxon>
        <taxon>Actinomycetes</taxon>
        <taxon>Streptosporangiales</taxon>
        <taxon>Streptosporangiaceae</taxon>
        <taxon>Microtetraspora</taxon>
    </lineage>
</organism>
<feature type="compositionally biased region" description="Gly residues" evidence="1">
    <location>
        <begin position="94"/>
        <end position="108"/>
    </location>
</feature>
<sequence length="118" mass="11973">MAVNLGDALGERIRDRTGTGQGVAAGVEGGTGDFQQLTRPFDVVAALLLRLDERVHVHRVSRTKKAFLDSKSQGNALGRGSVAEALAGAVVQSGGQGDRSGSAGGGGPLPYQATTTEA</sequence>
<dbReference type="Proteomes" id="UP001602013">
    <property type="component" value="Unassembled WGS sequence"/>
</dbReference>
<gene>
    <name evidence="2" type="ORF">ACFYXI_41250</name>
</gene>
<proteinExistence type="predicted"/>
<dbReference type="EMBL" id="JBIASD010000061">
    <property type="protein sequence ID" value="MFF3672025.1"/>
    <property type="molecule type" value="Genomic_DNA"/>
</dbReference>
<dbReference type="RefSeq" id="WP_387418180.1">
    <property type="nucleotide sequence ID" value="NZ_JBIASD010000061.1"/>
</dbReference>
<protein>
    <submittedName>
        <fullName evidence="2">Uncharacterized protein</fullName>
    </submittedName>
</protein>
<feature type="region of interest" description="Disordered" evidence="1">
    <location>
        <begin position="91"/>
        <end position="118"/>
    </location>
</feature>
<comment type="caution">
    <text evidence="2">The sequence shown here is derived from an EMBL/GenBank/DDBJ whole genome shotgun (WGS) entry which is preliminary data.</text>
</comment>
<accession>A0ABW6T417</accession>
<name>A0ABW6T417_9ACTN</name>
<keyword evidence="3" id="KW-1185">Reference proteome</keyword>
<evidence type="ECO:0000313" key="3">
    <source>
        <dbReference type="Proteomes" id="UP001602013"/>
    </source>
</evidence>
<evidence type="ECO:0000256" key="1">
    <source>
        <dbReference type="SAM" id="MobiDB-lite"/>
    </source>
</evidence>